<dbReference type="Proteomes" id="UP001152607">
    <property type="component" value="Unassembled WGS sequence"/>
</dbReference>
<organism evidence="1 2">
    <name type="scientific">Periconia digitata</name>
    <dbReference type="NCBI Taxonomy" id="1303443"/>
    <lineage>
        <taxon>Eukaryota</taxon>
        <taxon>Fungi</taxon>
        <taxon>Dikarya</taxon>
        <taxon>Ascomycota</taxon>
        <taxon>Pezizomycotina</taxon>
        <taxon>Dothideomycetes</taxon>
        <taxon>Pleosporomycetidae</taxon>
        <taxon>Pleosporales</taxon>
        <taxon>Massarineae</taxon>
        <taxon>Periconiaceae</taxon>
        <taxon>Periconia</taxon>
    </lineage>
</organism>
<dbReference type="AlphaFoldDB" id="A0A9W4UGR6"/>
<sequence>MPHIPPPQHINTKTVSGCSNFTGREPGTSAEACCHHLLLVAYLHRFATSPSSLLPLRLACFILLDGPYVGARWYIAISGGASLPARDYSPDNLRSSPFSRVVFDMSAACACHSVLTRNTRAFRPASMRNRGNHPLR</sequence>
<name>A0A9W4UGR6_9PLEO</name>
<protein>
    <submittedName>
        <fullName evidence="1">Uncharacterized protein</fullName>
    </submittedName>
</protein>
<keyword evidence="2" id="KW-1185">Reference proteome</keyword>
<comment type="caution">
    <text evidence="1">The sequence shown here is derived from an EMBL/GenBank/DDBJ whole genome shotgun (WGS) entry which is preliminary data.</text>
</comment>
<accession>A0A9W4UGR6</accession>
<evidence type="ECO:0000313" key="1">
    <source>
        <dbReference type="EMBL" id="CAI6335680.1"/>
    </source>
</evidence>
<reference evidence="1" key="1">
    <citation type="submission" date="2023-01" db="EMBL/GenBank/DDBJ databases">
        <authorList>
            <person name="Van Ghelder C."/>
            <person name="Rancurel C."/>
        </authorList>
    </citation>
    <scope>NUCLEOTIDE SEQUENCE</scope>
    <source>
        <strain evidence="1">CNCM I-4278</strain>
    </source>
</reference>
<dbReference type="EMBL" id="CAOQHR010000006">
    <property type="protein sequence ID" value="CAI6335680.1"/>
    <property type="molecule type" value="Genomic_DNA"/>
</dbReference>
<proteinExistence type="predicted"/>
<gene>
    <name evidence="1" type="ORF">PDIGIT_LOCUS8765</name>
</gene>
<evidence type="ECO:0000313" key="2">
    <source>
        <dbReference type="Proteomes" id="UP001152607"/>
    </source>
</evidence>